<sequence>IVDKPNNAQIQHKGIYHNGTDDLLSKKAVMNDQNCDLVVFKGTNALATDIMDKPNDAQIQHKGIHHNCMDDLLAKKAVMNDQNCDLVIFKGTNALSTDVQNMFALEKTTANANDEYYAK</sequence>
<comment type="caution">
    <text evidence="1">The sequence shown here is derived from an EMBL/GenBank/DDBJ whole genome shotgun (WGS) entry which is preliminary data.</text>
</comment>
<feature type="non-terminal residue" evidence="1">
    <location>
        <position position="119"/>
    </location>
</feature>
<organism evidence="1 2">
    <name type="scientific">Taxus chinensis</name>
    <name type="common">Chinese yew</name>
    <name type="synonym">Taxus wallichiana var. chinensis</name>
    <dbReference type="NCBI Taxonomy" id="29808"/>
    <lineage>
        <taxon>Eukaryota</taxon>
        <taxon>Viridiplantae</taxon>
        <taxon>Streptophyta</taxon>
        <taxon>Embryophyta</taxon>
        <taxon>Tracheophyta</taxon>
        <taxon>Spermatophyta</taxon>
        <taxon>Pinopsida</taxon>
        <taxon>Pinidae</taxon>
        <taxon>Conifers II</taxon>
        <taxon>Cupressales</taxon>
        <taxon>Taxaceae</taxon>
        <taxon>Taxus</taxon>
    </lineage>
</organism>
<gene>
    <name evidence="1" type="ORF">KI387_024448</name>
</gene>
<evidence type="ECO:0000313" key="1">
    <source>
        <dbReference type="EMBL" id="KAH9315821.1"/>
    </source>
</evidence>
<proteinExistence type="predicted"/>
<dbReference type="AlphaFoldDB" id="A0AA38G3M0"/>
<protein>
    <submittedName>
        <fullName evidence="1">Uncharacterized protein</fullName>
    </submittedName>
</protein>
<keyword evidence="2" id="KW-1185">Reference proteome</keyword>
<dbReference type="Proteomes" id="UP000824469">
    <property type="component" value="Unassembled WGS sequence"/>
</dbReference>
<reference evidence="1 2" key="1">
    <citation type="journal article" date="2021" name="Nat. Plants">
        <title>The Taxus genome provides insights into paclitaxel biosynthesis.</title>
        <authorList>
            <person name="Xiong X."/>
            <person name="Gou J."/>
            <person name="Liao Q."/>
            <person name="Li Y."/>
            <person name="Zhou Q."/>
            <person name="Bi G."/>
            <person name="Li C."/>
            <person name="Du R."/>
            <person name="Wang X."/>
            <person name="Sun T."/>
            <person name="Guo L."/>
            <person name="Liang H."/>
            <person name="Lu P."/>
            <person name="Wu Y."/>
            <person name="Zhang Z."/>
            <person name="Ro D.K."/>
            <person name="Shang Y."/>
            <person name="Huang S."/>
            <person name="Yan J."/>
        </authorList>
    </citation>
    <scope>NUCLEOTIDE SEQUENCE [LARGE SCALE GENOMIC DNA]</scope>
    <source>
        <strain evidence="1">Ta-2019</strain>
    </source>
</reference>
<accession>A0AA38G3M0</accession>
<evidence type="ECO:0000313" key="2">
    <source>
        <dbReference type="Proteomes" id="UP000824469"/>
    </source>
</evidence>
<dbReference type="EMBL" id="JAHRHJ020000005">
    <property type="protein sequence ID" value="KAH9315821.1"/>
    <property type="molecule type" value="Genomic_DNA"/>
</dbReference>
<feature type="non-terminal residue" evidence="1">
    <location>
        <position position="1"/>
    </location>
</feature>
<name>A0AA38G3M0_TAXCH</name>